<comment type="caution">
    <text evidence="17">The sequence shown here is derived from an EMBL/GenBank/DDBJ whole genome shotgun (WGS) entry which is preliminary data.</text>
</comment>
<dbReference type="Proteomes" id="UP000301751">
    <property type="component" value="Unassembled WGS sequence"/>
</dbReference>
<evidence type="ECO:0000256" key="9">
    <source>
        <dbReference type="ARBA" id="ARBA00023136"/>
    </source>
</evidence>
<accession>A0A480AI66</accession>
<keyword evidence="18" id="KW-1185">Reference proteome</keyword>
<sequence length="790" mass="85497">MTFPIRPLALAALAASQAVAALADDNAPDPTRRAGVVVITGLQPSSLPTRIPTTIEGTTAAEIDRSINATDSEDALKYLPSLLVRKRYIGDYNHAVLSTRASGTGNSARSLVYADGVLLSNLLGNGATFTPRWGMVTPEEIARVDVLYGPFSAAYPGNAVGAVVDYITRMPQAFEAHAKLGVSHQPNDQPGQRRSFSAWQASASLGNRAGPFSWWINLNRLDSQGQPLTLATRLLSAGTALRGGETATTGAVAGLDRSNQAWWLISGGTQYDTVQDHLKLKLAWDITPVLRASYLGGFWHNQSDNSSASWLRDASSAVVDNTSGGGISQPVAIGGQRYTLAASDFPRSRESLQHQMHALNLKSRTRGVFDWELAASVYDYGRDQARAYAPTGAAAPQAGRITDQAGTGWQTLAAKATWRPDGANGAHTVDLGLGQDTDQLRNRVHTTPDWQTGAAGAFASRFDGNTRTRSLFVQNTWIVAEDWATVLGLRAERWAAWDGATESAFTGTADRGICSVASGRCLLSHPARSASHLSPKAALSHQLSDAWVLKASTGRAVRYPTVSELYQGGVNAAGQAINNNPDLRPERSWTSELSAEWTAVGASARATLFHEDTRDALYSQLNTATNANTVQNVDRIRTTGLELAARAGGRWTDWLLRGLDLQGSLTCADSRTVANSGFVATPGDTIGKWQPRVPRWRATALAVWQATPQLSASLGARYSGRQFSTLDNSDPNGFAYQGASKYFTTDVRLRWKFDRQWQVAVGIDNLNNYQYWNFHPYPQRTWTAELKFDL</sequence>
<dbReference type="InterPro" id="IPR000531">
    <property type="entry name" value="Beta-barrel_TonB"/>
</dbReference>
<gene>
    <name evidence="17" type="ORF">AQPW35_01840</name>
</gene>
<evidence type="ECO:0000256" key="12">
    <source>
        <dbReference type="PROSITE-ProRule" id="PRU01360"/>
    </source>
</evidence>
<dbReference type="SUPFAM" id="SSF56935">
    <property type="entry name" value="Porins"/>
    <property type="match status" value="1"/>
</dbReference>
<dbReference type="AlphaFoldDB" id="A0A480AI66"/>
<feature type="domain" description="TonB-dependent receptor-like beta-barrel" evidence="15">
    <location>
        <begin position="327"/>
        <end position="766"/>
    </location>
</feature>
<dbReference type="InterPro" id="IPR037066">
    <property type="entry name" value="Plug_dom_sf"/>
</dbReference>
<evidence type="ECO:0000256" key="13">
    <source>
        <dbReference type="RuleBase" id="RU003357"/>
    </source>
</evidence>
<dbReference type="GO" id="GO:0009279">
    <property type="term" value="C:cell outer membrane"/>
    <property type="evidence" value="ECO:0007669"/>
    <property type="project" value="UniProtKB-SubCell"/>
</dbReference>
<dbReference type="Pfam" id="PF00593">
    <property type="entry name" value="TonB_dep_Rec_b-barrel"/>
    <property type="match status" value="1"/>
</dbReference>
<evidence type="ECO:0000259" key="15">
    <source>
        <dbReference type="Pfam" id="PF00593"/>
    </source>
</evidence>
<dbReference type="PROSITE" id="PS52016">
    <property type="entry name" value="TONB_DEPENDENT_REC_3"/>
    <property type="match status" value="1"/>
</dbReference>
<evidence type="ECO:0000256" key="4">
    <source>
        <dbReference type="ARBA" id="ARBA00022452"/>
    </source>
</evidence>
<feature type="chain" id="PRO_5019716964" evidence="14">
    <location>
        <begin position="24"/>
        <end position="790"/>
    </location>
</feature>
<keyword evidence="11 12" id="KW-0998">Cell outer membrane</keyword>
<keyword evidence="4 12" id="KW-1134">Transmembrane beta strand</keyword>
<dbReference type="Gene3D" id="2.170.130.10">
    <property type="entry name" value="TonB-dependent receptor, plug domain"/>
    <property type="match status" value="1"/>
</dbReference>
<protein>
    <submittedName>
        <fullName evidence="17">TonB-dependent receptor</fullName>
    </submittedName>
</protein>
<evidence type="ECO:0000313" key="18">
    <source>
        <dbReference type="Proteomes" id="UP000301751"/>
    </source>
</evidence>
<dbReference type="Gene3D" id="2.40.170.20">
    <property type="entry name" value="TonB-dependent receptor, beta-barrel domain"/>
    <property type="match status" value="1"/>
</dbReference>
<evidence type="ECO:0000256" key="5">
    <source>
        <dbReference type="ARBA" id="ARBA00022692"/>
    </source>
</evidence>
<dbReference type="PANTHER" id="PTHR30069">
    <property type="entry name" value="TONB-DEPENDENT OUTER MEMBRANE RECEPTOR"/>
    <property type="match status" value="1"/>
</dbReference>
<reference evidence="18" key="1">
    <citation type="submission" date="2019-03" db="EMBL/GenBank/DDBJ databases">
        <title>Aquabacterium pictum sp.nov., the first bacteriochlorophyll a-containing freshwater bacterium in the genus Aquabacterium of the class Betaproteobacteria.</title>
        <authorList>
            <person name="Hirose S."/>
            <person name="Tank M."/>
            <person name="Hara E."/>
            <person name="Tamaki H."/>
            <person name="Takaichi S."/>
            <person name="Haruta S."/>
            <person name="Hanada S."/>
        </authorList>
    </citation>
    <scope>NUCLEOTIDE SEQUENCE [LARGE SCALE GENOMIC DNA]</scope>
    <source>
        <strain evidence="18">W35</strain>
    </source>
</reference>
<evidence type="ECO:0000256" key="14">
    <source>
        <dbReference type="SAM" id="SignalP"/>
    </source>
</evidence>
<evidence type="ECO:0000256" key="11">
    <source>
        <dbReference type="ARBA" id="ARBA00023237"/>
    </source>
</evidence>
<dbReference type="PANTHER" id="PTHR30069:SF53">
    <property type="entry name" value="COLICIN I RECEPTOR-RELATED"/>
    <property type="match status" value="1"/>
</dbReference>
<evidence type="ECO:0000256" key="10">
    <source>
        <dbReference type="ARBA" id="ARBA00023170"/>
    </source>
</evidence>
<dbReference type="EMBL" id="BJCL01000001">
    <property type="protein sequence ID" value="GCL61103.1"/>
    <property type="molecule type" value="Genomic_DNA"/>
</dbReference>
<organism evidence="17 18">
    <name type="scientific">Pseudaquabacterium pictum</name>
    <dbReference type="NCBI Taxonomy" id="2315236"/>
    <lineage>
        <taxon>Bacteria</taxon>
        <taxon>Pseudomonadati</taxon>
        <taxon>Pseudomonadota</taxon>
        <taxon>Betaproteobacteria</taxon>
        <taxon>Burkholderiales</taxon>
        <taxon>Sphaerotilaceae</taxon>
        <taxon>Pseudaquabacterium</taxon>
    </lineage>
</organism>
<evidence type="ECO:0000256" key="1">
    <source>
        <dbReference type="ARBA" id="ARBA00004571"/>
    </source>
</evidence>
<keyword evidence="3 12" id="KW-0813">Transport</keyword>
<evidence type="ECO:0000259" key="16">
    <source>
        <dbReference type="Pfam" id="PF07715"/>
    </source>
</evidence>
<dbReference type="GO" id="GO:0044718">
    <property type="term" value="P:siderophore transmembrane transport"/>
    <property type="evidence" value="ECO:0007669"/>
    <property type="project" value="TreeGrafter"/>
</dbReference>
<keyword evidence="8 13" id="KW-0798">TonB box</keyword>
<dbReference type="Pfam" id="PF07715">
    <property type="entry name" value="Plug"/>
    <property type="match status" value="1"/>
</dbReference>
<dbReference type="InterPro" id="IPR012910">
    <property type="entry name" value="Plug_dom"/>
</dbReference>
<dbReference type="InterPro" id="IPR039426">
    <property type="entry name" value="TonB-dep_rcpt-like"/>
</dbReference>
<comment type="similarity">
    <text evidence="2 12 13">Belongs to the TonB-dependent receptor family.</text>
</comment>
<feature type="domain" description="TonB-dependent receptor plug" evidence="16">
    <location>
        <begin position="51"/>
        <end position="163"/>
    </location>
</feature>
<evidence type="ECO:0000256" key="2">
    <source>
        <dbReference type="ARBA" id="ARBA00009810"/>
    </source>
</evidence>
<feature type="signal peptide" evidence="14">
    <location>
        <begin position="1"/>
        <end position="23"/>
    </location>
</feature>
<evidence type="ECO:0000256" key="7">
    <source>
        <dbReference type="ARBA" id="ARBA00023065"/>
    </source>
</evidence>
<keyword evidence="9 12" id="KW-0472">Membrane</keyword>
<proteinExistence type="inferred from homology"/>
<keyword evidence="7" id="KW-0406">Ion transport</keyword>
<evidence type="ECO:0000256" key="6">
    <source>
        <dbReference type="ARBA" id="ARBA00022729"/>
    </source>
</evidence>
<dbReference type="InterPro" id="IPR036942">
    <property type="entry name" value="Beta-barrel_TonB_sf"/>
</dbReference>
<comment type="subcellular location">
    <subcellularLocation>
        <location evidence="1 12">Cell outer membrane</location>
        <topology evidence="1 12">Multi-pass membrane protein</topology>
    </subcellularLocation>
</comment>
<evidence type="ECO:0000256" key="3">
    <source>
        <dbReference type="ARBA" id="ARBA00022448"/>
    </source>
</evidence>
<dbReference type="OrthoDB" id="9760620at2"/>
<keyword evidence="6 14" id="KW-0732">Signal</keyword>
<keyword evidence="10 17" id="KW-0675">Receptor</keyword>
<dbReference type="GO" id="GO:0015344">
    <property type="term" value="F:siderophore uptake transmembrane transporter activity"/>
    <property type="evidence" value="ECO:0007669"/>
    <property type="project" value="TreeGrafter"/>
</dbReference>
<dbReference type="RefSeq" id="WP_137730885.1">
    <property type="nucleotide sequence ID" value="NZ_BJCL01000001.1"/>
</dbReference>
<name>A0A480AI66_9BURK</name>
<evidence type="ECO:0000256" key="8">
    <source>
        <dbReference type="ARBA" id="ARBA00023077"/>
    </source>
</evidence>
<keyword evidence="5 12" id="KW-0812">Transmembrane</keyword>
<evidence type="ECO:0000313" key="17">
    <source>
        <dbReference type="EMBL" id="GCL61103.1"/>
    </source>
</evidence>